<reference evidence="5" key="2">
    <citation type="submission" date="2025-08" db="UniProtKB">
        <authorList>
            <consortium name="Ensembl"/>
        </authorList>
    </citation>
    <scope>IDENTIFICATION</scope>
</reference>
<reference evidence="5 6" key="1">
    <citation type="journal article" date="2011" name="Proc. Natl. Acad. Sci. U.S.A.">
        <title>Genetic diversity and population structure of the endangered marsupial Sarcophilus harrisii (Tasmanian devil).</title>
        <authorList>
            <person name="Miller W."/>
            <person name="Hayes V.M."/>
            <person name="Ratan A."/>
            <person name="Petersen D.C."/>
            <person name="Wittekindt N.E."/>
            <person name="Miller J."/>
            <person name="Walenz B."/>
            <person name="Knight J."/>
            <person name="Qi J."/>
            <person name="Zhao F."/>
            <person name="Wang Q."/>
            <person name="Bedoya-Reina O.C."/>
            <person name="Katiyar N."/>
            <person name="Tomsho L.P."/>
            <person name="Kasson L.M."/>
            <person name="Hardie R.A."/>
            <person name="Woodbridge P."/>
            <person name="Tindall E.A."/>
            <person name="Bertelsen M.F."/>
            <person name="Dixon D."/>
            <person name="Pyecroft S."/>
            <person name="Helgen K.M."/>
            <person name="Lesk A.M."/>
            <person name="Pringle T.H."/>
            <person name="Patterson N."/>
            <person name="Zhang Y."/>
            <person name="Kreiss A."/>
            <person name="Woods G.M."/>
            <person name="Jones M.E."/>
            <person name="Schuster S.C."/>
        </authorList>
    </citation>
    <scope>NUCLEOTIDE SEQUENCE [LARGE SCALE GENOMIC DNA]</scope>
</reference>
<evidence type="ECO:0000256" key="4">
    <source>
        <dbReference type="ARBA" id="ARBA00035327"/>
    </source>
</evidence>
<evidence type="ECO:0000256" key="1">
    <source>
        <dbReference type="ARBA" id="ARBA00008427"/>
    </source>
</evidence>
<dbReference type="GO" id="GO:1990904">
    <property type="term" value="C:ribonucleoprotein complex"/>
    <property type="evidence" value="ECO:0007669"/>
    <property type="project" value="UniProtKB-KW"/>
</dbReference>
<evidence type="ECO:0000256" key="2">
    <source>
        <dbReference type="ARBA" id="ARBA00022980"/>
    </source>
</evidence>
<keyword evidence="6" id="KW-1185">Reference proteome</keyword>
<dbReference type="GO" id="GO:0006412">
    <property type="term" value="P:translation"/>
    <property type="evidence" value="ECO:0007669"/>
    <property type="project" value="InterPro"/>
</dbReference>
<comment type="similarity">
    <text evidence="1">Belongs to the eukaryotic ribosomal protein eL21 family.</text>
</comment>
<dbReference type="FunFam" id="2.30.30.70:FF:000001">
    <property type="entry name" value="60S ribosomal protein L21"/>
    <property type="match status" value="1"/>
</dbReference>
<keyword evidence="3" id="KW-0687">Ribonucleoprotein</keyword>
<sequence>MRNAKGKSRRTQYMYSGPFRKHGVVFFPTYMGIYEKGDIVDVKVVGTVQQGTPYKCYHGKAERVYNVTLHTIGIVVNNQCFQS</sequence>
<proteinExistence type="inferred from homology"/>
<name>A0A7N4NFL9_SARHA</name>
<dbReference type="GO" id="GO:0003735">
    <property type="term" value="F:structural constituent of ribosome"/>
    <property type="evidence" value="ECO:0007669"/>
    <property type="project" value="InterPro"/>
</dbReference>
<organism evidence="5 6">
    <name type="scientific">Sarcophilus harrisii</name>
    <name type="common">Tasmanian devil</name>
    <name type="synonym">Sarcophilus laniarius</name>
    <dbReference type="NCBI Taxonomy" id="9305"/>
    <lineage>
        <taxon>Eukaryota</taxon>
        <taxon>Metazoa</taxon>
        <taxon>Chordata</taxon>
        <taxon>Craniata</taxon>
        <taxon>Vertebrata</taxon>
        <taxon>Euteleostomi</taxon>
        <taxon>Mammalia</taxon>
        <taxon>Metatheria</taxon>
        <taxon>Dasyuromorphia</taxon>
        <taxon>Dasyuridae</taxon>
        <taxon>Sarcophilus</taxon>
    </lineage>
</organism>
<dbReference type="GO" id="GO:0005840">
    <property type="term" value="C:ribosome"/>
    <property type="evidence" value="ECO:0007669"/>
    <property type="project" value="UniProtKB-KW"/>
</dbReference>
<accession>A0A7N4NFL9</accession>
<dbReference type="InterPro" id="IPR036948">
    <property type="entry name" value="Ribosomal_eL21_sf"/>
</dbReference>
<dbReference type="Proteomes" id="UP000007648">
    <property type="component" value="Unassembled WGS sequence"/>
</dbReference>
<reference evidence="5" key="3">
    <citation type="submission" date="2025-09" db="UniProtKB">
        <authorList>
            <consortium name="Ensembl"/>
        </authorList>
    </citation>
    <scope>IDENTIFICATION</scope>
</reference>
<dbReference type="Ensembl" id="ENSSHAT00000040806.1">
    <property type="protein sequence ID" value="ENSSHAP00000022479.1"/>
    <property type="gene ID" value="ENSSHAG00000028695.1"/>
</dbReference>
<dbReference type="InterPro" id="IPR001147">
    <property type="entry name" value="Ribosomal_eL21"/>
</dbReference>
<dbReference type="Pfam" id="PF01157">
    <property type="entry name" value="Ribosomal_L21e"/>
    <property type="match status" value="1"/>
</dbReference>
<evidence type="ECO:0000256" key="3">
    <source>
        <dbReference type="ARBA" id="ARBA00023274"/>
    </source>
</evidence>
<evidence type="ECO:0000313" key="5">
    <source>
        <dbReference type="Ensembl" id="ENSSHAP00000022479.1"/>
    </source>
</evidence>
<dbReference type="GeneTree" id="ENSGT00950000182922"/>
<keyword evidence="2" id="KW-0689">Ribosomal protein</keyword>
<dbReference type="Gene3D" id="2.30.30.70">
    <property type="entry name" value="Ribosomal protein L21"/>
    <property type="match status" value="1"/>
</dbReference>
<dbReference type="InterPro" id="IPR008991">
    <property type="entry name" value="Translation_prot_SH3-like_sf"/>
</dbReference>
<dbReference type="SUPFAM" id="SSF50104">
    <property type="entry name" value="Translation proteins SH3-like domain"/>
    <property type="match status" value="1"/>
</dbReference>
<dbReference type="AlphaFoldDB" id="A0A7N4NFL9"/>
<protein>
    <recommendedName>
        <fullName evidence="4">60S ribosomal protein L21</fullName>
    </recommendedName>
</protein>
<evidence type="ECO:0000313" key="6">
    <source>
        <dbReference type="Proteomes" id="UP000007648"/>
    </source>
</evidence>
<dbReference type="PANTHER" id="PTHR20981">
    <property type="entry name" value="60S RIBOSOMAL PROTEIN L21"/>
    <property type="match status" value="1"/>
</dbReference>
<dbReference type="InParanoid" id="A0A7N4NFL9"/>